<name>A0A5N5N323_9ROSI</name>
<evidence type="ECO:0000313" key="6">
    <source>
        <dbReference type="EMBL" id="KAB5560851.1"/>
    </source>
</evidence>
<dbReference type="Gene3D" id="1.25.40.10">
    <property type="entry name" value="Tetratricopeptide repeat domain"/>
    <property type="match status" value="1"/>
</dbReference>
<comment type="caution">
    <text evidence="6">The sequence shown here is derived from an EMBL/GenBank/DDBJ whole genome shotgun (WGS) entry which is preliminary data.</text>
</comment>
<reference evidence="7" key="1">
    <citation type="journal article" date="2019" name="Gigascience">
        <title>De novo genome assembly of the endangered Acer yangbiense, a plant species with extremely small populations endemic to Yunnan Province, China.</title>
        <authorList>
            <person name="Yang J."/>
            <person name="Wariss H.M."/>
            <person name="Tao L."/>
            <person name="Zhang R."/>
            <person name="Yun Q."/>
            <person name="Hollingsworth P."/>
            <person name="Dao Z."/>
            <person name="Luo G."/>
            <person name="Guo H."/>
            <person name="Ma Y."/>
            <person name="Sun W."/>
        </authorList>
    </citation>
    <scope>NUCLEOTIDE SEQUENCE [LARGE SCALE GENOMIC DNA]</scope>
    <source>
        <strain evidence="7">cv. br00</strain>
    </source>
</reference>
<dbReference type="PANTHER" id="PTHR16193">
    <property type="entry name" value="TETRATRICOPEPTIDE REPEAT PROTEIN 27"/>
    <property type="match status" value="1"/>
</dbReference>
<dbReference type="AlphaFoldDB" id="A0A5N5N323"/>
<dbReference type="PROSITE" id="PS50005">
    <property type="entry name" value="TPR"/>
    <property type="match status" value="1"/>
</dbReference>
<dbReference type="InterPro" id="IPR011990">
    <property type="entry name" value="TPR-like_helical_dom_sf"/>
</dbReference>
<keyword evidence="7" id="KW-1185">Reference proteome</keyword>
<dbReference type="Pfam" id="PF13432">
    <property type="entry name" value="TPR_16"/>
    <property type="match status" value="1"/>
</dbReference>
<feature type="repeat" description="TPR" evidence="3">
    <location>
        <begin position="638"/>
        <end position="671"/>
    </location>
</feature>
<dbReference type="Proteomes" id="UP000326939">
    <property type="component" value="Chromosome 4"/>
</dbReference>
<keyword evidence="5" id="KW-0472">Membrane</keyword>
<dbReference type="InterPro" id="IPR019734">
    <property type="entry name" value="TPR_rpt"/>
</dbReference>
<evidence type="ECO:0000256" key="1">
    <source>
        <dbReference type="ARBA" id="ARBA00022737"/>
    </source>
</evidence>
<evidence type="ECO:0000256" key="5">
    <source>
        <dbReference type="SAM" id="Phobius"/>
    </source>
</evidence>
<keyword evidence="5" id="KW-0812">Transmembrane</keyword>
<sequence length="975" mass="109508">MAQILRCYELRLLRCTLTPPPPDSPSLSPPSDPINLHSHINFLLTCIQSGNYLQALSSDSAKLVTASTQLDSTKSPDRVYTELVERVEQFIRDGGGDEENGFRVILVICVAIAAFFCFIQGNITGEIPECPLLLKVEESKEWDSWARNQLISDGAHLLGKFSYLQCIVFAKMLVMKAKDLLFEGSISSAYGIRSISWWLARVLLIEQRILDELSSSLFDLLQVSMGETLRHFGSLEQVTSYWGDELGNEEAADIVSTVHLEAGIMEQTYGRVDSCRLHLESAEVASGIQLSLTGVLGYRTVHQVEPKQQRLLVVERSSSDTGGTSSTMSPGIKTHDSTAKNDWHEISQASDIHMTPVLLETNDKSEIGAQGNQNVAPLGAAPLKAVQQAVILARCLLIEISSRHDELQRWDMAPFIETIDSQPSSYFTLQCFCDLLRIRWEKTRTRTKQRALEMMEKLVEGLHNSLPRVAQRIPFCYVANIPTIPALRKEHGELLISCGLMGEAITIFESLELWDNLIYCYCPDTSYCMKSSLLEKRAAAVQLIKKRLSEMPNDPRLWLSKCGICLLFLVENGTFPQVGCSLGDVTNDDSCYEKAIEVSNNKSARAKRSLARSAYNRGDYETSKIMWEAALALNSLYPDGWFALGSAALKARDVDKALVGFTKAVQFDPENGEAWNNIACLHMIRKRSEEAFIAFNEALKFKRDSWQMWAQYSHVALDVGNVHKALEAVRMVLNITSGKATGKEIDADILERIMLEIEEQISRRPFKPPSVSDDTSLTTHNDSINKSEQRIAVGRSRETEQLVELLGKILQQIVKRVSRADIWGLYARWQKLKGDLTMCSEALLKQVRSYQFSCHSFTVASEIRLLLEERVSTLIPPTLAYDLRNGNVLAEIKVPCMGSDLWKDRDRFKLYARASLELCKVYMEISSATGSRRELSTAEMHLKNIAESFSDMEEFKDVLACLDEVKKHQSDSMPT</sequence>
<evidence type="ECO:0000256" key="4">
    <source>
        <dbReference type="SAM" id="MobiDB-lite"/>
    </source>
</evidence>
<dbReference type="InterPro" id="IPR044244">
    <property type="entry name" value="TTC27/Emw1"/>
</dbReference>
<feature type="compositionally biased region" description="Low complexity" evidence="4">
    <location>
        <begin position="319"/>
        <end position="331"/>
    </location>
</feature>
<organism evidence="6 7">
    <name type="scientific">Salix brachista</name>
    <dbReference type="NCBI Taxonomy" id="2182728"/>
    <lineage>
        <taxon>Eukaryota</taxon>
        <taxon>Viridiplantae</taxon>
        <taxon>Streptophyta</taxon>
        <taxon>Embryophyta</taxon>
        <taxon>Tracheophyta</taxon>
        <taxon>Spermatophyta</taxon>
        <taxon>Magnoliopsida</taxon>
        <taxon>eudicotyledons</taxon>
        <taxon>Gunneridae</taxon>
        <taxon>Pentapetalae</taxon>
        <taxon>rosids</taxon>
        <taxon>fabids</taxon>
        <taxon>Malpighiales</taxon>
        <taxon>Salicaceae</taxon>
        <taxon>Saliceae</taxon>
        <taxon>Salix</taxon>
    </lineage>
</organism>
<dbReference type="Pfam" id="PF13181">
    <property type="entry name" value="TPR_8"/>
    <property type="match status" value="1"/>
</dbReference>
<accession>A0A5N5N323</accession>
<keyword evidence="2 3" id="KW-0802">TPR repeat</keyword>
<dbReference type="SUPFAM" id="SSF48452">
    <property type="entry name" value="TPR-like"/>
    <property type="match status" value="1"/>
</dbReference>
<keyword evidence="1" id="KW-0677">Repeat</keyword>
<evidence type="ECO:0000313" key="7">
    <source>
        <dbReference type="Proteomes" id="UP000326939"/>
    </source>
</evidence>
<proteinExistence type="predicted"/>
<feature type="region of interest" description="Disordered" evidence="4">
    <location>
        <begin position="315"/>
        <end position="338"/>
    </location>
</feature>
<evidence type="ECO:0000256" key="3">
    <source>
        <dbReference type="PROSITE-ProRule" id="PRU00339"/>
    </source>
</evidence>
<dbReference type="PANTHER" id="PTHR16193:SF0">
    <property type="entry name" value="TETRATRICOPEPTIDE REPEAT PROTEIN 27"/>
    <property type="match status" value="1"/>
</dbReference>
<evidence type="ECO:0000256" key="2">
    <source>
        <dbReference type="ARBA" id="ARBA00022803"/>
    </source>
</evidence>
<dbReference type="SMART" id="SM00028">
    <property type="entry name" value="TPR"/>
    <property type="match status" value="4"/>
</dbReference>
<dbReference type="EMBL" id="VDCV01000004">
    <property type="protein sequence ID" value="KAB5560851.1"/>
    <property type="molecule type" value="Genomic_DNA"/>
</dbReference>
<feature type="transmembrane region" description="Helical" evidence="5">
    <location>
        <begin position="101"/>
        <end position="121"/>
    </location>
</feature>
<gene>
    <name evidence="6" type="ORF">DKX38_005808</name>
</gene>
<protein>
    <submittedName>
        <fullName evidence="6">Uncharacterized protein</fullName>
    </submittedName>
</protein>
<keyword evidence="5" id="KW-1133">Transmembrane helix</keyword>